<comment type="caution">
    <text evidence="1">The sequence shown here is derived from an EMBL/GenBank/DDBJ whole genome shotgun (WGS) entry which is preliminary data.</text>
</comment>
<dbReference type="AlphaFoldDB" id="A0AAV4TSG5"/>
<protein>
    <submittedName>
        <fullName evidence="1">Uncharacterized protein</fullName>
    </submittedName>
</protein>
<dbReference type="EMBL" id="BPLR01011639">
    <property type="protein sequence ID" value="GIY47867.1"/>
    <property type="molecule type" value="Genomic_DNA"/>
</dbReference>
<keyword evidence="2" id="KW-1185">Reference proteome</keyword>
<accession>A0AAV4TSG5</accession>
<sequence length="153" mass="18124">MSFRFYLVVPIPFGSGYLRRVCHIQTKERWPFAEDCRNRRNLLHRPNNGRHFGTLIPSLRMKWKLNSEGQWHIISQSNPYCPSKAVDKSSRNIKENFQIPRKPAKRVSSAYIYGLESLGKQKAKKLDTHSGTERKYLRRRFTTFPFRVIERGL</sequence>
<name>A0AAV4TSG5_CAEEX</name>
<reference evidence="1 2" key="1">
    <citation type="submission" date="2021-06" db="EMBL/GenBank/DDBJ databases">
        <title>Caerostris extrusa draft genome.</title>
        <authorList>
            <person name="Kono N."/>
            <person name="Arakawa K."/>
        </authorList>
    </citation>
    <scope>NUCLEOTIDE SEQUENCE [LARGE SCALE GENOMIC DNA]</scope>
</reference>
<evidence type="ECO:0000313" key="1">
    <source>
        <dbReference type="EMBL" id="GIY47867.1"/>
    </source>
</evidence>
<proteinExistence type="predicted"/>
<dbReference type="Proteomes" id="UP001054945">
    <property type="component" value="Unassembled WGS sequence"/>
</dbReference>
<gene>
    <name evidence="1" type="ORF">CEXT_156161</name>
</gene>
<evidence type="ECO:0000313" key="2">
    <source>
        <dbReference type="Proteomes" id="UP001054945"/>
    </source>
</evidence>
<organism evidence="1 2">
    <name type="scientific">Caerostris extrusa</name>
    <name type="common">Bark spider</name>
    <name type="synonym">Caerostris bankana</name>
    <dbReference type="NCBI Taxonomy" id="172846"/>
    <lineage>
        <taxon>Eukaryota</taxon>
        <taxon>Metazoa</taxon>
        <taxon>Ecdysozoa</taxon>
        <taxon>Arthropoda</taxon>
        <taxon>Chelicerata</taxon>
        <taxon>Arachnida</taxon>
        <taxon>Araneae</taxon>
        <taxon>Araneomorphae</taxon>
        <taxon>Entelegynae</taxon>
        <taxon>Araneoidea</taxon>
        <taxon>Araneidae</taxon>
        <taxon>Caerostris</taxon>
    </lineage>
</organism>